<reference evidence="3" key="1">
    <citation type="submission" date="2020-03" db="EMBL/GenBank/DDBJ databases">
        <title>Genome sequences of seven Enterobacteriaceae strains isolated from Canadian wastewater treatment facilities.</title>
        <authorList>
            <person name="Huang H."/>
            <person name="Chmara J.T."/>
            <person name="Duceppe M.-O."/>
        </authorList>
    </citation>
    <scope>NUCLEOTIDE SEQUENCE [LARGE SCALE GENOMIC DNA]</scope>
    <source>
        <strain evidence="3">Biosolid 3</strain>
    </source>
</reference>
<keyword evidence="1" id="KW-0812">Transmembrane</keyword>
<evidence type="ECO:0000256" key="1">
    <source>
        <dbReference type="SAM" id="Phobius"/>
    </source>
</evidence>
<keyword evidence="1" id="KW-1133">Transmembrane helix</keyword>
<organism evidence="2 3">
    <name type="scientific">Serratia fonticola</name>
    <dbReference type="NCBI Taxonomy" id="47917"/>
    <lineage>
        <taxon>Bacteria</taxon>
        <taxon>Pseudomonadati</taxon>
        <taxon>Pseudomonadota</taxon>
        <taxon>Gammaproteobacteria</taxon>
        <taxon>Enterobacterales</taxon>
        <taxon>Yersiniaceae</taxon>
        <taxon>Serratia</taxon>
    </lineage>
</organism>
<feature type="transmembrane region" description="Helical" evidence="1">
    <location>
        <begin position="6"/>
        <end position="25"/>
    </location>
</feature>
<proteinExistence type="predicted"/>
<evidence type="ECO:0000313" key="3">
    <source>
        <dbReference type="Proteomes" id="UP000503464"/>
    </source>
</evidence>
<protein>
    <submittedName>
        <fullName evidence="2">Uncharacterized protein</fullName>
    </submittedName>
</protein>
<sequence>MNRIIIGLTSLVIVIVILSGVYHYFNRSHWKPFRCDTHLSSHIATKDGKKLELNLDISIITAHEGSSEALTVGSLKGEGKNYIFSRRVFVTMKQSEFKGFSKAMIIREERHPIDNVPDEIWQEYVLPEAPGVAFYMETKHLNNNAYLIKGLTNPHFVCARTLD</sequence>
<accession>A0AAE7EL97</accession>
<dbReference type="InterPro" id="IPR031854">
    <property type="entry name" value="FidL-like"/>
</dbReference>
<gene>
    <name evidence="2" type="ORF">G9399_23525</name>
</gene>
<evidence type="ECO:0000313" key="2">
    <source>
        <dbReference type="EMBL" id="QKJ60702.1"/>
    </source>
</evidence>
<dbReference type="EMBL" id="CP054160">
    <property type="protein sequence ID" value="QKJ60702.1"/>
    <property type="molecule type" value="Genomic_DNA"/>
</dbReference>
<dbReference type="AlphaFoldDB" id="A0AAE7EL97"/>
<keyword evidence="1" id="KW-0472">Membrane</keyword>
<dbReference type="RefSeq" id="WP_065684343.1">
    <property type="nucleotide sequence ID" value="NZ_CP054160.3"/>
</dbReference>
<dbReference type="Pfam" id="PF15941">
    <property type="entry name" value="FidL_like"/>
    <property type="match status" value="1"/>
</dbReference>
<dbReference type="Proteomes" id="UP000503464">
    <property type="component" value="Chromosome"/>
</dbReference>
<name>A0AAE7EL97_SERFO</name>